<keyword evidence="3" id="KW-0216">Detoxification</keyword>
<evidence type="ECO:0000256" key="10">
    <source>
        <dbReference type="ARBA" id="ARBA00049401"/>
    </source>
</evidence>
<evidence type="ECO:0000256" key="6">
    <source>
        <dbReference type="ARBA" id="ARBA00022741"/>
    </source>
</evidence>
<evidence type="ECO:0000256" key="4">
    <source>
        <dbReference type="ARBA" id="ARBA00022630"/>
    </source>
</evidence>
<evidence type="ECO:0000313" key="12">
    <source>
        <dbReference type="EMBL" id="XBO41694.1"/>
    </source>
</evidence>
<evidence type="ECO:0000256" key="9">
    <source>
        <dbReference type="ARBA" id="ARBA00031155"/>
    </source>
</evidence>
<dbReference type="RefSeq" id="WP_406858538.1">
    <property type="nucleotide sequence ID" value="NZ_CP157484.1"/>
</dbReference>
<evidence type="ECO:0000256" key="8">
    <source>
        <dbReference type="ARBA" id="ARBA00023033"/>
    </source>
</evidence>
<dbReference type="PANTHER" id="PTHR42747:SF3">
    <property type="entry name" value="NITRONATE MONOOXYGENASE-RELATED"/>
    <property type="match status" value="1"/>
</dbReference>
<keyword evidence="8 12" id="KW-0503">Monooxygenase</keyword>
<keyword evidence="6" id="KW-0547">Nucleotide-binding</keyword>
<keyword evidence="4" id="KW-0285">Flavoprotein</keyword>
<proteinExistence type="inferred from homology"/>
<organism evidence="12">
    <name type="scientific">Alsobacter sp. KACC 23698</name>
    <dbReference type="NCBI Taxonomy" id="3149229"/>
    <lineage>
        <taxon>Bacteria</taxon>
        <taxon>Pseudomonadati</taxon>
        <taxon>Pseudomonadota</taxon>
        <taxon>Alphaproteobacteria</taxon>
        <taxon>Hyphomicrobiales</taxon>
        <taxon>Alsobacteraceae</taxon>
        <taxon>Alsobacter</taxon>
    </lineage>
</organism>
<dbReference type="GO" id="GO:0018580">
    <property type="term" value="F:nitronate monooxygenase activity"/>
    <property type="evidence" value="ECO:0007669"/>
    <property type="project" value="InterPro"/>
</dbReference>
<keyword evidence="7 12" id="KW-0560">Oxidoreductase</keyword>
<gene>
    <name evidence="12" type="ORF">ABEG18_05735</name>
</gene>
<accession>A0AAU7JP22</accession>
<sequence>MWPNRRFLDIVDIDLPIIQAPMAGSVTSEMVIAVSEAGGLGSLPCAMLTPDQMRAELGVIRQRTSRPLNLNFFCHRQPAPDPSRESAWKQRLSAYYRELGLDPKTPVAAVNRAPFDEAACEVVEEFKPQVVSFHFGLPVSHLLERVRATKATVISSATTVDEARWLQEHGCDAIVAQGYEAGGHRGLFLSDDITSQAGTLALVPQIVDAVTVPVIAAGGIGDGRGVVAALALGAAAVQVGTAFLFCPEAKVSCMHRAALRAARDNGTVLTNVFTGRPARGLANRVVREVGPVSDLAPAFPLAASAMAPLRAKAEASGSGDFSPLWSGQAAGLGREMSAAALTAWLMADAAARLQDLATQVPAVRDQ</sequence>
<dbReference type="SUPFAM" id="SSF51412">
    <property type="entry name" value="Inosine monophosphate dehydrogenase (IMPDH)"/>
    <property type="match status" value="1"/>
</dbReference>
<dbReference type="FunFam" id="3.20.20.70:FF:000154">
    <property type="entry name" value="Probable nitronate monooxygenase"/>
    <property type="match status" value="1"/>
</dbReference>
<evidence type="ECO:0000256" key="3">
    <source>
        <dbReference type="ARBA" id="ARBA00022575"/>
    </source>
</evidence>
<protein>
    <recommendedName>
        <fullName evidence="11">Nitronate monooxygenase</fullName>
    </recommendedName>
    <alternativeName>
        <fullName evidence="9">Propionate 3-nitronate monooxygenase</fullName>
    </alternativeName>
</protein>
<dbReference type="GO" id="GO:0000166">
    <property type="term" value="F:nucleotide binding"/>
    <property type="evidence" value="ECO:0007669"/>
    <property type="project" value="UniProtKB-KW"/>
</dbReference>
<evidence type="ECO:0000256" key="7">
    <source>
        <dbReference type="ARBA" id="ARBA00023002"/>
    </source>
</evidence>
<dbReference type="AlphaFoldDB" id="A0AAU7JP22"/>
<dbReference type="InterPro" id="IPR013785">
    <property type="entry name" value="Aldolase_TIM"/>
</dbReference>
<dbReference type="CDD" id="cd04730">
    <property type="entry name" value="NPD_like"/>
    <property type="match status" value="1"/>
</dbReference>
<dbReference type="Pfam" id="PF03060">
    <property type="entry name" value="NMO"/>
    <property type="match status" value="1"/>
</dbReference>
<dbReference type="Gene3D" id="3.20.20.70">
    <property type="entry name" value="Aldolase class I"/>
    <property type="match status" value="1"/>
</dbReference>
<evidence type="ECO:0000256" key="11">
    <source>
        <dbReference type="ARBA" id="ARBA00067136"/>
    </source>
</evidence>
<comment type="similarity">
    <text evidence="2">Belongs to the nitronate monooxygenase family. NMO class I subfamily.</text>
</comment>
<dbReference type="GO" id="GO:0009636">
    <property type="term" value="P:response to toxic substance"/>
    <property type="evidence" value="ECO:0007669"/>
    <property type="project" value="UniProtKB-KW"/>
</dbReference>
<dbReference type="EMBL" id="CP157484">
    <property type="protein sequence ID" value="XBO41694.1"/>
    <property type="molecule type" value="Genomic_DNA"/>
</dbReference>
<reference evidence="12" key="1">
    <citation type="submission" date="2024-05" db="EMBL/GenBank/DDBJ databases">
        <authorList>
            <person name="Kim S."/>
            <person name="Heo J."/>
            <person name="Choi H."/>
            <person name="Choi Y."/>
            <person name="Kwon S.-W."/>
            <person name="Kim Y."/>
        </authorList>
    </citation>
    <scope>NUCLEOTIDE SEQUENCE</scope>
    <source>
        <strain evidence="12">KACC 23698</strain>
    </source>
</reference>
<evidence type="ECO:0000256" key="5">
    <source>
        <dbReference type="ARBA" id="ARBA00022643"/>
    </source>
</evidence>
<dbReference type="PANTHER" id="PTHR42747">
    <property type="entry name" value="NITRONATE MONOOXYGENASE-RELATED"/>
    <property type="match status" value="1"/>
</dbReference>
<comment type="cofactor">
    <cofactor evidence="1">
        <name>FMN</name>
        <dbReference type="ChEBI" id="CHEBI:58210"/>
    </cofactor>
</comment>
<dbReference type="InterPro" id="IPR004136">
    <property type="entry name" value="NMO"/>
</dbReference>
<name>A0AAU7JP22_9HYPH</name>
<comment type="catalytic activity">
    <reaction evidence="10">
        <text>3 propionate 3-nitronate + 3 O2 + H2O = 3 3-oxopropanoate + 2 nitrate + nitrite + H2O2 + 3 H(+)</text>
        <dbReference type="Rhea" id="RHEA:57332"/>
        <dbReference type="ChEBI" id="CHEBI:15377"/>
        <dbReference type="ChEBI" id="CHEBI:15378"/>
        <dbReference type="ChEBI" id="CHEBI:15379"/>
        <dbReference type="ChEBI" id="CHEBI:16240"/>
        <dbReference type="ChEBI" id="CHEBI:16301"/>
        <dbReference type="ChEBI" id="CHEBI:17632"/>
        <dbReference type="ChEBI" id="CHEBI:33190"/>
        <dbReference type="ChEBI" id="CHEBI:136067"/>
    </reaction>
</comment>
<keyword evidence="5" id="KW-0288">FMN</keyword>
<evidence type="ECO:0000256" key="1">
    <source>
        <dbReference type="ARBA" id="ARBA00001917"/>
    </source>
</evidence>
<evidence type="ECO:0000256" key="2">
    <source>
        <dbReference type="ARBA" id="ARBA00009881"/>
    </source>
</evidence>